<gene>
    <name evidence="3" type="ORF">DWB68_01425</name>
</gene>
<dbReference type="FunFam" id="3.40.50.720:FF:000173">
    <property type="entry name" value="3-oxoacyl-[acyl-carrier protein] reductase"/>
    <property type="match status" value="1"/>
</dbReference>
<keyword evidence="2" id="KW-0560">Oxidoreductase</keyword>
<evidence type="ECO:0000256" key="1">
    <source>
        <dbReference type="ARBA" id="ARBA00006484"/>
    </source>
</evidence>
<dbReference type="PRINTS" id="PR00081">
    <property type="entry name" value="GDHRDH"/>
</dbReference>
<dbReference type="AlphaFoldDB" id="A0A399JHN3"/>
<proteinExistence type="inferred from homology"/>
<protein>
    <submittedName>
        <fullName evidence="3">SDR family NAD(P)-dependent oxidoreductase</fullName>
    </submittedName>
</protein>
<evidence type="ECO:0000256" key="2">
    <source>
        <dbReference type="ARBA" id="ARBA00023002"/>
    </source>
</evidence>
<dbReference type="Pfam" id="PF13561">
    <property type="entry name" value="adh_short_C2"/>
    <property type="match status" value="1"/>
</dbReference>
<reference evidence="3 4" key="1">
    <citation type="submission" date="2018-07" db="EMBL/GenBank/DDBJ databases">
        <title>Arthrobacter sp. nov., isolated from raw cow's milk with high bacterial count.</title>
        <authorList>
            <person name="Hahne J."/>
            <person name="Isele D."/>
            <person name="Lipski A."/>
        </authorList>
    </citation>
    <scope>NUCLEOTIDE SEQUENCE [LARGE SCALE GENOMIC DNA]</scope>
    <source>
        <strain evidence="3 4">JZ R-35</strain>
    </source>
</reference>
<dbReference type="PANTHER" id="PTHR42879:SF2">
    <property type="entry name" value="3-OXOACYL-[ACYL-CARRIER-PROTEIN] REDUCTASE FABG"/>
    <property type="match status" value="1"/>
</dbReference>
<comment type="similarity">
    <text evidence="1">Belongs to the short-chain dehydrogenases/reductases (SDR) family.</text>
</comment>
<dbReference type="PROSITE" id="PS00061">
    <property type="entry name" value="ADH_SHORT"/>
    <property type="match status" value="1"/>
</dbReference>
<evidence type="ECO:0000313" key="3">
    <source>
        <dbReference type="EMBL" id="RII43652.1"/>
    </source>
</evidence>
<dbReference type="PANTHER" id="PTHR42879">
    <property type="entry name" value="3-OXOACYL-(ACYL-CARRIER-PROTEIN) REDUCTASE"/>
    <property type="match status" value="1"/>
</dbReference>
<organism evidence="3 4">
    <name type="scientific">Galactobacter valiniphilus</name>
    <dbReference type="NCBI Taxonomy" id="2676122"/>
    <lineage>
        <taxon>Bacteria</taxon>
        <taxon>Bacillati</taxon>
        <taxon>Actinomycetota</taxon>
        <taxon>Actinomycetes</taxon>
        <taxon>Micrococcales</taxon>
        <taxon>Micrococcaceae</taxon>
        <taxon>Galactobacter</taxon>
    </lineage>
</organism>
<evidence type="ECO:0000313" key="4">
    <source>
        <dbReference type="Proteomes" id="UP000265419"/>
    </source>
</evidence>
<dbReference type="InterPro" id="IPR050259">
    <property type="entry name" value="SDR"/>
</dbReference>
<dbReference type="GO" id="GO:0032787">
    <property type="term" value="P:monocarboxylic acid metabolic process"/>
    <property type="evidence" value="ECO:0007669"/>
    <property type="project" value="UniProtKB-ARBA"/>
</dbReference>
<dbReference type="EMBL" id="QQXK01000002">
    <property type="protein sequence ID" value="RII43652.1"/>
    <property type="molecule type" value="Genomic_DNA"/>
</dbReference>
<dbReference type="Gene3D" id="3.40.50.720">
    <property type="entry name" value="NAD(P)-binding Rossmann-like Domain"/>
    <property type="match status" value="1"/>
</dbReference>
<dbReference type="GO" id="GO:0016491">
    <property type="term" value="F:oxidoreductase activity"/>
    <property type="evidence" value="ECO:0007669"/>
    <property type="project" value="UniProtKB-KW"/>
</dbReference>
<name>A0A399JHN3_9MICC</name>
<dbReference type="InterPro" id="IPR002347">
    <property type="entry name" value="SDR_fam"/>
</dbReference>
<comment type="caution">
    <text evidence="3">The sequence shown here is derived from an EMBL/GenBank/DDBJ whole genome shotgun (WGS) entry which is preliminary data.</text>
</comment>
<dbReference type="InterPro" id="IPR020904">
    <property type="entry name" value="Sc_DH/Rdtase_CS"/>
</dbReference>
<dbReference type="InterPro" id="IPR036291">
    <property type="entry name" value="NAD(P)-bd_dom_sf"/>
</dbReference>
<dbReference type="PRINTS" id="PR00080">
    <property type="entry name" value="SDRFAMILY"/>
</dbReference>
<keyword evidence="4" id="KW-1185">Reference proteome</keyword>
<dbReference type="Proteomes" id="UP000265419">
    <property type="component" value="Unassembled WGS sequence"/>
</dbReference>
<sequence length="248" mass="25146">MDGVCALVTGARVGLGLAAARALGARGARVLLGGRDAGRLEPVLALLRAEGLDASSFAADVTVPAELDAAFAAAAAAGDVPRILVNNVGVRDRRGVDTLHTAAFAALLNADLVAAYDVTRRFLAAHGEEPGGAIVTISSIAAVRGRAGDVGYAAAKAGLEGMARSLASELGPRGYRVNAVAPGSVATESNADLMVDSRFSEVVRTRTALQRWGQPEEIAAAVAFLASPEASYITGHTLVVDGGLSTLF</sequence>
<accession>A0A399JHN3</accession>
<dbReference type="SUPFAM" id="SSF51735">
    <property type="entry name" value="NAD(P)-binding Rossmann-fold domains"/>
    <property type="match status" value="1"/>
</dbReference>